<gene>
    <name evidence="2" type="ORF">FVE85_9503</name>
</gene>
<evidence type="ECO:0000256" key="1">
    <source>
        <dbReference type="SAM" id="Phobius"/>
    </source>
</evidence>
<reference evidence="3" key="1">
    <citation type="journal article" date="2019" name="Nat. Commun.">
        <title>Expansion of phycobilisome linker gene families in mesophilic red algae.</title>
        <authorList>
            <person name="Lee J."/>
            <person name="Kim D."/>
            <person name="Bhattacharya D."/>
            <person name="Yoon H.S."/>
        </authorList>
    </citation>
    <scope>NUCLEOTIDE SEQUENCE [LARGE SCALE GENOMIC DNA]</scope>
    <source>
        <strain evidence="3">CCMP 1328</strain>
    </source>
</reference>
<evidence type="ECO:0000313" key="3">
    <source>
        <dbReference type="Proteomes" id="UP000324585"/>
    </source>
</evidence>
<dbReference type="EMBL" id="VRMN01000015">
    <property type="protein sequence ID" value="KAA8491208.1"/>
    <property type="molecule type" value="Genomic_DNA"/>
</dbReference>
<keyword evidence="1" id="KW-0812">Transmembrane</keyword>
<keyword evidence="1" id="KW-0472">Membrane</keyword>
<dbReference type="Proteomes" id="UP000324585">
    <property type="component" value="Unassembled WGS sequence"/>
</dbReference>
<keyword evidence="3" id="KW-1185">Reference proteome</keyword>
<sequence>MDLMVLRQRGGAFVGLQHGGVTFGCHAGRGGGVRAVRSLHRQQLGVRTKEHGRARLVMSNGPPINLPSGVLLMFSSVLAIASVGSVFELSSGHPQYGTPVTAAILAASFPGFLFMFWATLQKGKAEESE</sequence>
<evidence type="ECO:0000313" key="2">
    <source>
        <dbReference type="EMBL" id="KAA8491208.1"/>
    </source>
</evidence>
<organism evidence="2 3">
    <name type="scientific">Porphyridium purpureum</name>
    <name type="common">Red alga</name>
    <name type="synonym">Porphyridium cruentum</name>
    <dbReference type="NCBI Taxonomy" id="35688"/>
    <lineage>
        <taxon>Eukaryota</taxon>
        <taxon>Rhodophyta</taxon>
        <taxon>Bangiophyceae</taxon>
        <taxon>Porphyridiales</taxon>
        <taxon>Porphyridiaceae</taxon>
        <taxon>Porphyridium</taxon>
    </lineage>
</organism>
<proteinExistence type="predicted"/>
<dbReference type="PROSITE" id="PS51257">
    <property type="entry name" value="PROKAR_LIPOPROTEIN"/>
    <property type="match status" value="1"/>
</dbReference>
<feature type="transmembrane region" description="Helical" evidence="1">
    <location>
        <begin position="99"/>
        <end position="120"/>
    </location>
</feature>
<feature type="transmembrane region" description="Helical" evidence="1">
    <location>
        <begin position="64"/>
        <end position="87"/>
    </location>
</feature>
<keyword evidence="1" id="KW-1133">Transmembrane helix</keyword>
<accession>A0A5J4YIY8</accession>
<dbReference type="OrthoDB" id="2013891at2759"/>
<name>A0A5J4YIY8_PORPP</name>
<dbReference type="AlphaFoldDB" id="A0A5J4YIY8"/>
<comment type="caution">
    <text evidence="2">The sequence shown here is derived from an EMBL/GenBank/DDBJ whole genome shotgun (WGS) entry which is preliminary data.</text>
</comment>
<protein>
    <submittedName>
        <fullName evidence="2">Uncharacterized protein</fullName>
    </submittedName>
</protein>